<feature type="non-terminal residue" evidence="2">
    <location>
        <position position="66"/>
    </location>
</feature>
<dbReference type="EMBL" id="BARS01059075">
    <property type="protein sequence ID" value="GAG42683.1"/>
    <property type="molecule type" value="Genomic_DNA"/>
</dbReference>
<dbReference type="GO" id="GO:0003911">
    <property type="term" value="F:DNA ligase (NAD+) activity"/>
    <property type="evidence" value="ECO:0007669"/>
    <property type="project" value="InterPro"/>
</dbReference>
<feature type="non-terminal residue" evidence="2">
    <location>
        <position position="1"/>
    </location>
</feature>
<feature type="domain" description="NAD-dependent DNA ligase adenylation" evidence="1">
    <location>
        <begin position="8"/>
        <end position="66"/>
    </location>
</feature>
<dbReference type="AlphaFoldDB" id="X0Y1R0"/>
<dbReference type="InterPro" id="IPR013839">
    <property type="entry name" value="DNAligase_adenylation"/>
</dbReference>
<name>X0Y1R0_9ZZZZ</name>
<accession>X0Y1R0</accession>
<comment type="caution">
    <text evidence="2">The sequence shown here is derived from an EMBL/GenBank/DDBJ whole genome shotgun (WGS) entry which is preliminary data.</text>
</comment>
<organism evidence="2">
    <name type="scientific">marine sediment metagenome</name>
    <dbReference type="NCBI Taxonomy" id="412755"/>
    <lineage>
        <taxon>unclassified sequences</taxon>
        <taxon>metagenomes</taxon>
        <taxon>ecological metagenomes</taxon>
    </lineage>
</organism>
<evidence type="ECO:0000259" key="1">
    <source>
        <dbReference type="Pfam" id="PF01653"/>
    </source>
</evidence>
<dbReference type="Pfam" id="PF01653">
    <property type="entry name" value="DNA_ligase_aden"/>
    <property type="match status" value="1"/>
</dbReference>
<sequence>IIVPAEEMPPTQWETLARLEALGFPVARNVNRRVDTLDEAIIYCQEWMERRDELPYEVDGLVIKVN</sequence>
<gene>
    <name evidence="2" type="ORF">S01H1_85790</name>
</gene>
<dbReference type="Gene3D" id="3.30.470.30">
    <property type="entry name" value="DNA ligase/mRNA capping enzyme"/>
    <property type="match status" value="1"/>
</dbReference>
<reference evidence="2" key="1">
    <citation type="journal article" date="2014" name="Front. Microbiol.">
        <title>High frequency of phylogenetically diverse reductive dehalogenase-homologous genes in deep subseafloor sedimentary metagenomes.</title>
        <authorList>
            <person name="Kawai M."/>
            <person name="Futagami T."/>
            <person name="Toyoda A."/>
            <person name="Takaki Y."/>
            <person name="Nishi S."/>
            <person name="Hori S."/>
            <person name="Arai W."/>
            <person name="Tsubouchi T."/>
            <person name="Morono Y."/>
            <person name="Uchiyama I."/>
            <person name="Ito T."/>
            <person name="Fujiyama A."/>
            <person name="Inagaki F."/>
            <person name="Takami H."/>
        </authorList>
    </citation>
    <scope>NUCLEOTIDE SEQUENCE</scope>
    <source>
        <strain evidence="2">Expedition CK06-06</strain>
    </source>
</reference>
<evidence type="ECO:0000313" key="2">
    <source>
        <dbReference type="EMBL" id="GAG42683.1"/>
    </source>
</evidence>
<dbReference type="SUPFAM" id="SSF56091">
    <property type="entry name" value="DNA ligase/mRNA capping enzyme, catalytic domain"/>
    <property type="match status" value="1"/>
</dbReference>
<protein>
    <recommendedName>
        <fullName evidence="1">NAD-dependent DNA ligase adenylation domain-containing protein</fullName>
    </recommendedName>
</protein>
<proteinExistence type="predicted"/>